<proteinExistence type="predicted"/>
<evidence type="ECO:0000313" key="1">
    <source>
        <dbReference type="EMBL" id="KAA8539711.1"/>
    </source>
</evidence>
<accession>A0A5J5BEX4</accession>
<dbReference type="Proteomes" id="UP000325577">
    <property type="component" value="Linkage Group LG14"/>
</dbReference>
<keyword evidence="2" id="KW-1185">Reference proteome</keyword>
<gene>
    <name evidence="1" type="ORF">F0562_026403</name>
</gene>
<evidence type="ECO:0000313" key="2">
    <source>
        <dbReference type="Proteomes" id="UP000325577"/>
    </source>
</evidence>
<protein>
    <submittedName>
        <fullName evidence="1">Uncharacterized protein</fullName>
    </submittedName>
</protein>
<dbReference type="EMBL" id="CM018037">
    <property type="protein sequence ID" value="KAA8539711.1"/>
    <property type="molecule type" value="Genomic_DNA"/>
</dbReference>
<organism evidence="1 2">
    <name type="scientific">Nyssa sinensis</name>
    <dbReference type="NCBI Taxonomy" id="561372"/>
    <lineage>
        <taxon>Eukaryota</taxon>
        <taxon>Viridiplantae</taxon>
        <taxon>Streptophyta</taxon>
        <taxon>Embryophyta</taxon>
        <taxon>Tracheophyta</taxon>
        <taxon>Spermatophyta</taxon>
        <taxon>Magnoliopsida</taxon>
        <taxon>eudicotyledons</taxon>
        <taxon>Gunneridae</taxon>
        <taxon>Pentapetalae</taxon>
        <taxon>asterids</taxon>
        <taxon>Cornales</taxon>
        <taxon>Nyssaceae</taxon>
        <taxon>Nyssa</taxon>
    </lineage>
</organism>
<name>A0A5J5BEX4_9ASTE</name>
<dbReference type="AlphaFoldDB" id="A0A5J5BEX4"/>
<reference evidence="1 2" key="1">
    <citation type="submission" date="2019-09" db="EMBL/GenBank/DDBJ databases">
        <title>A chromosome-level genome assembly of the Chinese tupelo Nyssa sinensis.</title>
        <authorList>
            <person name="Yang X."/>
            <person name="Kang M."/>
            <person name="Yang Y."/>
            <person name="Xiong H."/>
            <person name="Wang M."/>
            <person name="Zhang Z."/>
            <person name="Wang Z."/>
            <person name="Wu H."/>
            <person name="Ma T."/>
            <person name="Liu J."/>
            <person name="Xi Z."/>
        </authorList>
    </citation>
    <scope>NUCLEOTIDE SEQUENCE [LARGE SCALE GENOMIC DNA]</scope>
    <source>
        <strain evidence="1">J267</strain>
        <tissue evidence="1">Leaf</tissue>
    </source>
</reference>
<sequence length="82" mass="8766">MFQGPATSCVSSYFSLTAVGSPAEPIIKGGPHSPPLPVPEGRSATWQLTAGNDVFCRVVYSCRDFASKKRFSPISSSLFLAR</sequence>